<accession>A0ABU9HWL3</accession>
<dbReference type="Proteomes" id="UP001464555">
    <property type="component" value="Unassembled WGS sequence"/>
</dbReference>
<dbReference type="NCBIfam" id="TIGR04131">
    <property type="entry name" value="Bac_Flav_CTERM"/>
    <property type="match status" value="1"/>
</dbReference>
<organism evidence="2 3">
    <name type="scientific">Flavobacterium arundinis</name>
    <dbReference type="NCBI Taxonomy" id="3139143"/>
    <lineage>
        <taxon>Bacteria</taxon>
        <taxon>Pseudomonadati</taxon>
        <taxon>Bacteroidota</taxon>
        <taxon>Flavobacteriia</taxon>
        <taxon>Flavobacteriales</taxon>
        <taxon>Flavobacteriaceae</taxon>
        <taxon>Flavobacterium</taxon>
    </lineage>
</organism>
<gene>
    <name evidence="2" type="ORF">AAEO56_07525</name>
</gene>
<comment type="caution">
    <text evidence="2">The sequence shown here is derived from an EMBL/GenBank/DDBJ whole genome shotgun (WGS) entry which is preliminary data.</text>
</comment>
<dbReference type="Gene3D" id="2.60.40.10">
    <property type="entry name" value="Immunoglobulins"/>
    <property type="match status" value="1"/>
</dbReference>
<keyword evidence="1" id="KW-0732">Signal</keyword>
<protein>
    <submittedName>
        <fullName evidence="2">Choice-of-anchor L domain-containing protein</fullName>
    </submittedName>
</protein>
<dbReference type="NCBIfam" id="NF038133">
    <property type="entry name" value="choice_anch_L"/>
    <property type="match status" value="1"/>
</dbReference>
<dbReference type="Pfam" id="PF13585">
    <property type="entry name" value="CHU_C"/>
    <property type="match status" value="1"/>
</dbReference>
<sequence>MKFTTNIISGLPLALLLMFSSAALAQDPIQVVNNLTDEQLVNALVDNGCANISNIRISGSGGSAAQRSYSYFTSGTDFPFDSGIILSTGYAMESPGPNTEILSNGTDGWAGDSDLEEVLNISNTLNATIMEFDFVPATNHISFDYIFASEEYTSWGEQQWCDYSDGFAFLLKQAGSADPYQNLAVIPGTDTPVKVTTVRGQGFCPAANPEYFGAFNGSDSPTNYNGQTVVLTAESDVIAGTLYHIKLVIADQGDTLYDAAVFLKAKSFGSVVDLGENRMIANGNALCEGDALLLDASIPGATGYQWYRDGLPVAGATNALYSVTTAGAYSVKAQLTPTCYANGEIRIEYNLPIEDEPFFFNQCDDDDDGLTGFYLFRVGGELTRTRVEIMDINVISWHLTEAEAQTGENDLLGNGLMTPFYNTVPNQVVYARVQSDAGCIAIVATTLSTPSFSAPALAPIEVCDDNGLYTFNFTQLTADILATAPSGTWVHYFETYEDARSYSFAIQTPSSYTNTVSGGQTIYVGLTNLDGCVAIMPLQLIVHTFGEGLTDEELTLCADTSETLDAGSGFTSYSWDTDPVQTTSTITVDEPGIYTVTLTNTFGCEGSKTFTLTPSGRAKDATFEINDLTGNNNTVTVSPVGPGTYEYSIDGIDYQESPVFDQLTAGEYTIYIRDTKGCGPAYSERVFVLDYPAFFTPNGDGVNDTWRIPYSYNRPGIFVTVFDRYGKIIKGFNGYEQGWDGTYDGKPLPATDYWFLIELENGRQVRGHFAMLR</sequence>
<name>A0ABU9HWL3_9FLAO</name>
<feature type="chain" id="PRO_5045334235" evidence="1">
    <location>
        <begin position="26"/>
        <end position="773"/>
    </location>
</feature>
<evidence type="ECO:0000313" key="2">
    <source>
        <dbReference type="EMBL" id="MEL1244103.1"/>
    </source>
</evidence>
<feature type="signal peptide" evidence="1">
    <location>
        <begin position="1"/>
        <end position="25"/>
    </location>
</feature>
<keyword evidence="3" id="KW-1185">Reference proteome</keyword>
<dbReference type="InterPro" id="IPR049804">
    <property type="entry name" value="Choice_anch_L"/>
</dbReference>
<reference evidence="2 3" key="1">
    <citation type="submission" date="2024-04" db="EMBL/GenBank/DDBJ databases">
        <title>Flavobacterium sp. DGU11 16S ribosomal RNA gene Genome sequencing and assembly.</title>
        <authorList>
            <person name="Park S."/>
        </authorList>
    </citation>
    <scope>NUCLEOTIDE SEQUENCE [LARGE SCALE GENOMIC DNA]</scope>
    <source>
        <strain evidence="2 3">DGU11</strain>
    </source>
</reference>
<evidence type="ECO:0000313" key="3">
    <source>
        <dbReference type="Proteomes" id="UP001464555"/>
    </source>
</evidence>
<proteinExistence type="predicted"/>
<dbReference type="InterPro" id="IPR026341">
    <property type="entry name" value="T9SS_type_B"/>
</dbReference>
<dbReference type="InterPro" id="IPR013783">
    <property type="entry name" value="Ig-like_fold"/>
</dbReference>
<dbReference type="RefSeq" id="WP_341696414.1">
    <property type="nucleotide sequence ID" value="NZ_JBBYHR010000003.1"/>
</dbReference>
<dbReference type="EMBL" id="JBBYHR010000003">
    <property type="protein sequence ID" value="MEL1244103.1"/>
    <property type="molecule type" value="Genomic_DNA"/>
</dbReference>
<evidence type="ECO:0000256" key="1">
    <source>
        <dbReference type="SAM" id="SignalP"/>
    </source>
</evidence>